<dbReference type="RefSeq" id="WP_004077462.1">
    <property type="nucleotide sequence ID" value="NZ_CM001436.1"/>
</dbReference>
<evidence type="ECO:0000259" key="9">
    <source>
        <dbReference type="PROSITE" id="PS50893"/>
    </source>
</evidence>
<dbReference type="PANTHER" id="PTHR42794">
    <property type="entry name" value="HEMIN IMPORT ATP-BINDING PROTEIN HMUV"/>
    <property type="match status" value="1"/>
</dbReference>
<name>H1Z427_9EURY</name>
<dbReference type="PANTHER" id="PTHR42794:SF2">
    <property type="entry name" value="ABC TRANSPORTER ATP-BINDING PROTEIN"/>
    <property type="match status" value="1"/>
</dbReference>
<dbReference type="CDD" id="cd03214">
    <property type="entry name" value="ABC_Iron-Siderophores_B12_Hemin"/>
    <property type="match status" value="1"/>
</dbReference>
<dbReference type="InterPro" id="IPR027417">
    <property type="entry name" value="P-loop_NTPase"/>
</dbReference>
<dbReference type="PROSITE" id="PS00211">
    <property type="entry name" value="ABC_TRANSPORTER_1"/>
    <property type="match status" value="1"/>
</dbReference>
<dbReference type="PROSITE" id="PS50893">
    <property type="entry name" value="ABC_TRANSPORTER_2"/>
    <property type="match status" value="1"/>
</dbReference>
<dbReference type="InterPro" id="IPR003439">
    <property type="entry name" value="ABC_transporter-like_ATP-bd"/>
</dbReference>
<sequence>MVALAVRDLSFSYREKPVFSGISFEAEKGEVLGLVGPNGSGKTTLIKCIDGILKPEGEISIFGSPISSMDRTDIARQIAYVPQSLPDGLSSRVFETILMGRKPHLNWNISPEDSEKVYRGMKLLGVEDYAFRKVKELSGGERQRVMIARSIVQETPVILMDEPTSNLDIRHQMEVMDTVSRLADEKGLTVIVSVHDLNLAARYCDKIVMLSEGSMKCFGTPADLLKDDIIRDVYGIEVKINMEFDRPYIIPVKPVLK</sequence>
<dbReference type="InterPro" id="IPR003593">
    <property type="entry name" value="AAA+_ATPase"/>
</dbReference>
<evidence type="ECO:0000313" key="10">
    <source>
        <dbReference type="EMBL" id="EHQ35706.1"/>
    </source>
</evidence>
<dbReference type="GO" id="GO:0005524">
    <property type="term" value="F:ATP binding"/>
    <property type="evidence" value="ECO:0007669"/>
    <property type="project" value="UniProtKB-KW"/>
</dbReference>
<dbReference type="InParanoid" id="H1Z427"/>
<dbReference type="STRING" id="937775.Metlim_1605"/>
<accession>H1Z427</accession>
<dbReference type="FunFam" id="3.40.50.300:FF:000134">
    <property type="entry name" value="Iron-enterobactin ABC transporter ATP-binding protein"/>
    <property type="match status" value="1"/>
</dbReference>
<dbReference type="HOGENOM" id="CLU_000604_1_11_2"/>
<dbReference type="GO" id="GO:0015420">
    <property type="term" value="F:ABC-type vitamin B12 transporter activity"/>
    <property type="evidence" value="ECO:0007669"/>
    <property type="project" value="UniProtKB-EC"/>
</dbReference>
<dbReference type="GO" id="GO:0016887">
    <property type="term" value="F:ATP hydrolysis activity"/>
    <property type="evidence" value="ECO:0007669"/>
    <property type="project" value="InterPro"/>
</dbReference>
<evidence type="ECO:0000256" key="1">
    <source>
        <dbReference type="ARBA" id="ARBA00022448"/>
    </source>
</evidence>
<organism evidence="10 11">
    <name type="scientific">Methanoplanus limicola DSM 2279</name>
    <dbReference type="NCBI Taxonomy" id="937775"/>
    <lineage>
        <taxon>Archaea</taxon>
        <taxon>Methanobacteriati</taxon>
        <taxon>Methanobacteriota</taxon>
        <taxon>Stenosarchaea group</taxon>
        <taxon>Methanomicrobia</taxon>
        <taxon>Methanomicrobiales</taxon>
        <taxon>Methanomicrobiaceae</taxon>
        <taxon>Methanoplanus</taxon>
    </lineage>
</organism>
<keyword evidence="11" id="KW-1185">Reference proteome</keyword>
<dbReference type="OrthoDB" id="24644at2157"/>
<dbReference type="SMART" id="SM00382">
    <property type="entry name" value="AAA"/>
    <property type="match status" value="1"/>
</dbReference>
<keyword evidence="2" id="KW-0547">Nucleotide-binding</keyword>
<proteinExistence type="predicted"/>
<feature type="domain" description="ABC transporter" evidence="9">
    <location>
        <begin position="4"/>
        <end position="237"/>
    </location>
</feature>
<evidence type="ECO:0000256" key="7">
    <source>
        <dbReference type="ARBA" id="ARBA00073649"/>
    </source>
</evidence>
<evidence type="ECO:0000256" key="5">
    <source>
        <dbReference type="ARBA" id="ARBA00058960"/>
    </source>
</evidence>
<protein>
    <recommendedName>
        <fullName evidence="7">Cobalamin import ATP-binding protein BtuD</fullName>
        <ecNumber evidence="6">7.6.2.8</ecNumber>
    </recommendedName>
    <alternativeName>
        <fullName evidence="8">Vitamin B12-transporting ATPase</fullName>
    </alternativeName>
</protein>
<keyword evidence="1" id="KW-0813">Transport</keyword>
<dbReference type="Gene3D" id="3.40.50.300">
    <property type="entry name" value="P-loop containing nucleotide triphosphate hydrolases"/>
    <property type="match status" value="1"/>
</dbReference>
<evidence type="ECO:0000313" key="11">
    <source>
        <dbReference type="Proteomes" id="UP000005741"/>
    </source>
</evidence>
<comment type="function">
    <text evidence="5">Required for corrinoid utilization. Probably part of the ABC transporter complex BtuCDF involved in cobalamin (vitamin B12) import. Probably responsible for energy coupling to the transport system.</text>
</comment>
<evidence type="ECO:0000256" key="3">
    <source>
        <dbReference type="ARBA" id="ARBA00022840"/>
    </source>
</evidence>
<comment type="catalytic activity">
    <reaction evidence="4">
        <text>an R-cob(III)alamin(out) + ATP + H2O = an R-cob(III)alamin(in) + ADP + phosphate + H(+)</text>
        <dbReference type="Rhea" id="RHEA:17873"/>
        <dbReference type="ChEBI" id="CHEBI:15377"/>
        <dbReference type="ChEBI" id="CHEBI:15378"/>
        <dbReference type="ChEBI" id="CHEBI:30616"/>
        <dbReference type="ChEBI" id="CHEBI:43474"/>
        <dbReference type="ChEBI" id="CHEBI:140785"/>
        <dbReference type="ChEBI" id="CHEBI:456216"/>
        <dbReference type="EC" id="7.6.2.8"/>
    </reaction>
</comment>
<evidence type="ECO:0000256" key="4">
    <source>
        <dbReference type="ARBA" id="ARBA00050590"/>
    </source>
</evidence>
<keyword evidence="3" id="KW-0067">ATP-binding</keyword>
<gene>
    <name evidence="10" type="ORF">Metlim_1605</name>
</gene>
<dbReference type="SUPFAM" id="SSF52540">
    <property type="entry name" value="P-loop containing nucleoside triphosphate hydrolases"/>
    <property type="match status" value="1"/>
</dbReference>
<dbReference type="AlphaFoldDB" id="H1Z427"/>
<evidence type="ECO:0000256" key="8">
    <source>
        <dbReference type="ARBA" id="ARBA00077139"/>
    </source>
</evidence>
<dbReference type="EMBL" id="CM001436">
    <property type="protein sequence ID" value="EHQ35706.1"/>
    <property type="molecule type" value="Genomic_DNA"/>
</dbReference>
<dbReference type="InterPro" id="IPR017871">
    <property type="entry name" value="ABC_transporter-like_CS"/>
</dbReference>
<dbReference type="Proteomes" id="UP000005741">
    <property type="component" value="Chromosome"/>
</dbReference>
<dbReference type="EC" id="7.6.2.8" evidence="6"/>
<evidence type="ECO:0000256" key="6">
    <source>
        <dbReference type="ARBA" id="ARBA00066387"/>
    </source>
</evidence>
<dbReference type="Pfam" id="PF00005">
    <property type="entry name" value="ABC_tran"/>
    <property type="match status" value="1"/>
</dbReference>
<reference evidence="10 11" key="1">
    <citation type="submission" date="2011-10" db="EMBL/GenBank/DDBJ databases">
        <title>The Improved High-Quality Draft genome of Methanoplanus limicola DSM 2279.</title>
        <authorList>
            <consortium name="US DOE Joint Genome Institute (JGI-PGF)"/>
            <person name="Lucas S."/>
            <person name="Copeland A."/>
            <person name="Lapidus A."/>
            <person name="Glavina del Rio T."/>
            <person name="Dalin E."/>
            <person name="Tice H."/>
            <person name="Bruce D."/>
            <person name="Goodwin L."/>
            <person name="Pitluck S."/>
            <person name="Peters L."/>
            <person name="Mikhailova N."/>
            <person name="Lu M."/>
            <person name="Kyrpides N."/>
            <person name="Mavromatis K."/>
            <person name="Ivanova N."/>
            <person name="Markowitz V."/>
            <person name="Cheng J.-F."/>
            <person name="Hugenholtz P."/>
            <person name="Woyke T."/>
            <person name="Wu D."/>
            <person name="Wirth R."/>
            <person name="Brambilla E.-M."/>
            <person name="Klenk H.-P."/>
            <person name="Eisen J.A."/>
        </authorList>
    </citation>
    <scope>NUCLEOTIDE SEQUENCE [LARGE SCALE GENOMIC DNA]</scope>
    <source>
        <strain evidence="10 11">DSM 2279</strain>
    </source>
</reference>
<evidence type="ECO:0000256" key="2">
    <source>
        <dbReference type="ARBA" id="ARBA00022741"/>
    </source>
</evidence>